<feature type="transmembrane region" description="Helical" evidence="1">
    <location>
        <begin position="60"/>
        <end position="84"/>
    </location>
</feature>
<protein>
    <submittedName>
        <fullName evidence="2">Uncharacterized protein</fullName>
    </submittedName>
</protein>
<organism evidence="2 3">
    <name type="scientific">Sphingomonas psychrolutea</name>
    <dbReference type="NCBI Taxonomy" id="1259676"/>
    <lineage>
        <taxon>Bacteria</taxon>
        <taxon>Pseudomonadati</taxon>
        <taxon>Pseudomonadota</taxon>
        <taxon>Alphaproteobacteria</taxon>
        <taxon>Sphingomonadales</taxon>
        <taxon>Sphingomonadaceae</taxon>
        <taxon>Sphingomonas</taxon>
    </lineage>
</organism>
<gene>
    <name evidence="2" type="ORF">GCM10011395_21130</name>
</gene>
<keyword evidence="1" id="KW-0812">Transmembrane</keyword>
<dbReference type="EMBL" id="BMDW01000011">
    <property type="protein sequence ID" value="GGA50536.1"/>
    <property type="molecule type" value="Genomic_DNA"/>
</dbReference>
<keyword evidence="3" id="KW-1185">Reference proteome</keyword>
<evidence type="ECO:0000313" key="3">
    <source>
        <dbReference type="Proteomes" id="UP000618591"/>
    </source>
</evidence>
<name>A0ABQ1GV16_9SPHN</name>
<evidence type="ECO:0000256" key="1">
    <source>
        <dbReference type="SAM" id="Phobius"/>
    </source>
</evidence>
<dbReference type="Proteomes" id="UP000618591">
    <property type="component" value="Unassembled WGS sequence"/>
</dbReference>
<reference evidence="3" key="1">
    <citation type="journal article" date="2019" name="Int. J. Syst. Evol. Microbiol.">
        <title>The Global Catalogue of Microorganisms (GCM) 10K type strain sequencing project: providing services to taxonomists for standard genome sequencing and annotation.</title>
        <authorList>
            <consortium name="The Broad Institute Genomics Platform"/>
            <consortium name="The Broad Institute Genome Sequencing Center for Infectious Disease"/>
            <person name="Wu L."/>
            <person name="Ma J."/>
        </authorList>
    </citation>
    <scope>NUCLEOTIDE SEQUENCE [LARGE SCALE GENOMIC DNA]</scope>
    <source>
        <strain evidence="3">CGMCC 1.10106</strain>
    </source>
</reference>
<accession>A0ABQ1GV16</accession>
<sequence>MVTLVHAVLYSAVALGLLWWGGNAACRLLLNLTGLKDATADAEPDHALKVGRVIGGLERLIIAIGLLYGVWEAIAAVIALKTIARFKEIDHKIPAEYFLVGSLFSLLWGIIVTSGRTVYDRELGSNLQSKLVAASSTPATPKKADVK</sequence>
<evidence type="ECO:0000313" key="2">
    <source>
        <dbReference type="EMBL" id="GGA50536.1"/>
    </source>
</evidence>
<feature type="transmembrane region" description="Helical" evidence="1">
    <location>
        <begin position="96"/>
        <end position="119"/>
    </location>
</feature>
<proteinExistence type="predicted"/>
<comment type="caution">
    <text evidence="2">The sequence shown here is derived from an EMBL/GenBank/DDBJ whole genome shotgun (WGS) entry which is preliminary data.</text>
</comment>
<keyword evidence="1" id="KW-1133">Transmembrane helix</keyword>
<keyword evidence="1" id="KW-0472">Membrane</keyword>